<dbReference type="OrthoDB" id="4347at2759"/>
<accession>A0A5N6U1K1</accession>
<organism evidence="1 2">
    <name type="scientific">Aspergillus avenaceus</name>
    <dbReference type="NCBI Taxonomy" id="36643"/>
    <lineage>
        <taxon>Eukaryota</taxon>
        <taxon>Fungi</taxon>
        <taxon>Dikarya</taxon>
        <taxon>Ascomycota</taxon>
        <taxon>Pezizomycotina</taxon>
        <taxon>Eurotiomycetes</taxon>
        <taxon>Eurotiomycetidae</taxon>
        <taxon>Eurotiales</taxon>
        <taxon>Aspergillaceae</taxon>
        <taxon>Aspergillus</taxon>
        <taxon>Aspergillus subgen. Circumdati</taxon>
    </lineage>
</organism>
<evidence type="ECO:0000313" key="2">
    <source>
        <dbReference type="Proteomes" id="UP000325780"/>
    </source>
</evidence>
<gene>
    <name evidence="1" type="ORF">BDV25DRAFT_170378</name>
</gene>
<protein>
    <recommendedName>
        <fullName evidence="3">DUF218 domain-containing protein</fullName>
    </recommendedName>
</protein>
<dbReference type="PANTHER" id="PTHR28110">
    <property type="entry name" value="TRANSMEMBRANE PROTEIN"/>
    <property type="match status" value="1"/>
</dbReference>
<dbReference type="PANTHER" id="PTHR28110:SF1">
    <property type="entry name" value="TRANSMEMBRANE PROTEIN"/>
    <property type="match status" value="1"/>
</dbReference>
<evidence type="ECO:0000313" key="1">
    <source>
        <dbReference type="EMBL" id="KAE8152466.1"/>
    </source>
</evidence>
<evidence type="ECO:0008006" key="3">
    <source>
        <dbReference type="Google" id="ProtNLM"/>
    </source>
</evidence>
<dbReference type="AlphaFoldDB" id="A0A5N6U1K1"/>
<sequence>MDHLSHCTHLIIVCCHAIYKGGPTNGTSEEEWLIEPFQKGETPTFTAHVKAGLDILASDPSALLVFSGGATKQYLTRLTEGESYLNLAKENNYFSYPVNSEQIKSETNATDSYQNVLFSVLRFRMWTGVYPDRVSVVTHEFKRRRFMECHFPAVGLLPTSPGDWGERVRVVGINPPEEVTSLASLVEGEEKRGVGLWVRDLYGVLGELDGKRVKRGWKGGMQEGLFVNVGLERVVEELVCWDGEGWFDRLAELPWYSSFCGGE</sequence>
<dbReference type="Proteomes" id="UP000325780">
    <property type="component" value="Unassembled WGS sequence"/>
</dbReference>
<reference evidence="1 2" key="1">
    <citation type="submission" date="2019-04" db="EMBL/GenBank/DDBJ databases">
        <title>Friends and foes A comparative genomics study of 23 Aspergillus species from section Flavi.</title>
        <authorList>
            <consortium name="DOE Joint Genome Institute"/>
            <person name="Kjaerbolling I."/>
            <person name="Vesth T."/>
            <person name="Frisvad J.C."/>
            <person name="Nybo J.L."/>
            <person name="Theobald S."/>
            <person name="Kildgaard S."/>
            <person name="Isbrandt T."/>
            <person name="Kuo A."/>
            <person name="Sato A."/>
            <person name="Lyhne E.K."/>
            <person name="Kogle M.E."/>
            <person name="Wiebenga A."/>
            <person name="Kun R.S."/>
            <person name="Lubbers R.J."/>
            <person name="Makela M.R."/>
            <person name="Barry K."/>
            <person name="Chovatia M."/>
            <person name="Clum A."/>
            <person name="Daum C."/>
            <person name="Haridas S."/>
            <person name="He G."/>
            <person name="LaButti K."/>
            <person name="Lipzen A."/>
            <person name="Mondo S."/>
            <person name="Riley R."/>
            <person name="Salamov A."/>
            <person name="Simmons B.A."/>
            <person name="Magnuson J.K."/>
            <person name="Henrissat B."/>
            <person name="Mortensen U.H."/>
            <person name="Larsen T.O."/>
            <person name="Devries R.P."/>
            <person name="Grigoriev I.V."/>
            <person name="Machida M."/>
            <person name="Baker S.E."/>
            <person name="Andersen M.R."/>
        </authorList>
    </citation>
    <scope>NUCLEOTIDE SEQUENCE [LARGE SCALE GENOMIC DNA]</scope>
    <source>
        <strain evidence="1 2">IBT 18842</strain>
    </source>
</reference>
<keyword evidence="2" id="KW-1185">Reference proteome</keyword>
<dbReference type="EMBL" id="ML742052">
    <property type="protein sequence ID" value="KAE8152466.1"/>
    <property type="molecule type" value="Genomic_DNA"/>
</dbReference>
<dbReference type="GO" id="GO:0005737">
    <property type="term" value="C:cytoplasm"/>
    <property type="evidence" value="ECO:0007669"/>
    <property type="project" value="TreeGrafter"/>
</dbReference>
<name>A0A5N6U1K1_ASPAV</name>
<dbReference type="InterPro" id="IPR055323">
    <property type="entry name" value="C57A10.07/YOR238W"/>
</dbReference>
<proteinExistence type="predicted"/>